<dbReference type="PATRIC" id="fig|1132509.6.peg.2391"/>
<reference evidence="2 3" key="1">
    <citation type="journal article" date="2014" name="PLoS Genet.">
        <title>Phylogenetically driven sequencing of extremely halophilic archaea reveals strategies for static and dynamic osmo-response.</title>
        <authorList>
            <person name="Becker E.A."/>
            <person name="Seitzer P.M."/>
            <person name="Tritt A."/>
            <person name="Larsen D."/>
            <person name="Krusor M."/>
            <person name="Yao A.I."/>
            <person name="Wu D."/>
            <person name="Madern D."/>
            <person name="Eisen J.A."/>
            <person name="Darling A.E."/>
            <person name="Facciotti M.T."/>
        </authorList>
    </citation>
    <scope>NUCLEOTIDE SEQUENCE [LARGE SCALE GENOMIC DNA]</scope>
    <source>
        <strain evidence="2 3">100A6</strain>
    </source>
</reference>
<proteinExistence type="predicted"/>
<evidence type="ECO:0000313" key="3">
    <source>
        <dbReference type="Proteomes" id="UP000011566"/>
    </source>
</evidence>
<evidence type="ECO:0000313" key="2">
    <source>
        <dbReference type="EMBL" id="EMA38170.1"/>
    </source>
</evidence>
<gene>
    <name evidence="2" type="ORF">C447_10595</name>
</gene>
<evidence type="ECO:0008006" key="4">
    <source>
        <dbReference type="Google" id="ProtNLM"/>
    </source>
</evidence>
<comment type="caution">
    <text evidence="2">The sequence shown here is derived from an EMBL/GenBank/DDBJ whole genome shotgun (WGS) entry which is preliminary data.</text>
</comment>
<evidence type="ECO:0000256" key="1">
    <source>
        <dbReference type="SAM" id="MobiDB-lite"/>
    </source>
</evidence>
<sequence>MDRRALLERAGAVLGAVAVAGCGSVAIPDELSSGSAGDSGSSATEASTQRPDPGAQTDGTSTPQTTERPSVDPTARSTPTRRPTARPTTTAAPRTETARATPDPPANRLLLAEEVGERWRYRDAPTERGNGTITAVYGMVREPSAKLRTRLWPCEGESLANLGGTCSLGNLPERYRAMDGIETATPTVGETAFAWWAGAATDIEVVANDHVFRMTYTTPGPSAVATGGTGNRNPVLRRLTRLARRQVGKLGTVS</sequence>
<name>M0M1A6_9EURY</name>
<dbReference type="PROSITE" id="PS51257">
    <property type="entry name" value="PROKAR_LIPOPROTEIN"/>
    <property type="match status" value="1"/>
</dbReference>
<dbReference type="RefSeq" id="WP_007693671.1">
    <property type="nucleotide sequence ID" value="NZ_AJRK01000409.1"/>
</dbReference>
<feature type="region of interest" description="Disordered" evidence="1">
    <location>
        <begin position="28"/>
        <end position="108"/>
    </location>
</feature>
<feature type="compositionally biased region" description="Polar residues" evidence="1">
    <location>
        <begin position="57"/>
        <end position="68"/>
    </location>
</feature>
<organism evidence="2 3">
    <name type="scientific">Halococcus hamelinensis 100A6</name>
    <dbReference type="NCBI Taxonomy" id="1132509"/>
    <lineage>
        <taxon>Archaea</taxon>
        <taxon>Methanobacteriati</taxon>
        <taxon>Methanobacteriota</taxon>
        <taxon>Stenosarchaea group</taxon>
        <taxon>Halobacteria</taxon>
        <taxon>Halobacteriales</taxon>
        <taxon>Halococcaceae</taxon>
        <taxon>Halococcus</taxon>
    </lineage>
</organism>
<dbReference type="Proteomes" id="UP000011566">
    <property type="component" value="Unassembled WGS sequence"/>
</dbReference>
<dbReference type="AlphaFoldDB" id="M0M1A6"/>
<protein>
    <recommendedName>
        <fullName evidence="4">Lipoprotein</fullName>
    </recommendedName>
</protein>
<dbReference type="OrthoDB" id="214549at2157"/>
<dbReference type="EMBL" id="AOMB01000031">
    <property type="protein sequence ID" value="EMA38170.1"/>
    <property type="molecule type" value="Genomic_DNA"/>
</dbReference>
<feature type="compositionally biased region" description="Low complexity" evidence="1">
    <location>
        <begin position="73"/>
        <end position="101"/>
    </location>
</feature>
<feature type="compositionally biased region" description="Low complexity" evidence="1">
    <location>
        <begin position="32"/>
        <end position="47"/>
    </location>
</feature>
<keyword evidence="3" id="KW-1185">Reference proteome</keyword>
<accession>M0M1A6</accession>